<comment type="caution">
    <text evidence="2">The sequence shown here is derived from an EMBL/GenBank/DDBJ whole genome shotgun (WGS) entry which is preliminary data.</text>
</comment>
<dbReference type="EMBL" id="CAJNOR010004872">
    <property type="protein sequence ID" value="CAF1532383.1"/>
    <property type="molecule type" value="Genomic_DNA"/>
</dbReference>
<sequence>MQHLKSRKNIKDALTKSSSFRIERQSTNIGSKMRLPTLHSNPPDPEQKLQSEYQRRQIYALNCLMRQLEQQKFREYFKLDENFGLNSPEILPDNEDSQPST</sequence>
<feature type="region of interest" description="Disordered" evidence="1">
    <location>
        <begin position="1"/>
        <end position="51"/>
    </location>
</feature>
<evidence type="ECO:0000313" key="3">
    <source>
        <dbReference type="Proteomes" id="UP000663828"/>
    </source>
</evidence>
<proteinExistence type="predicted"/>
<dbReference type="AlphaFoldDB" id="A0A815VAS5"/>
<feature type="compositionally biased region" description="Polar residues" evidence="1">
    <location>
        <begin position="15"/>
        <end position="30"/>
    </location>
</feature>
<evidence type="ECO:0000256" key="1">
    <source>
        <dbReference type="SAM" id="MobiDB-lite"/>
    </source>
</evidence>
<dbReference type="Proteomes" id="UP000663828">
    <property type="component" value="Unassembled WGS sequence"/>
</dbReference>
<protein>
    <submittedName>
        <fullName evidence="2">Uncharacterized protein</fullName>
    </submittedName>
</protein>
<accession>A0A815VAS5</accession>
<organism evidence="2 3">
    <name type="scientific">Adineta ricciae</name>
    <name type="common">Rotifer</name>
    <dbReference type="NCBI Taxonomy" id="249248"/>
    <lineage>
        <taxon>Eukaryota</taxon>
        <taxon>Metazoa</taxon>
        <taxon>Spiralia</taxon>
        <taxon>Gnathifera</taxon>
        <taxon>Rotifera</taxon>
        <taxon>Eurotatoria</taxon>
        <taxon>Bdelloidea</taxon>
        <taxon>Adinetida</taxon>
        <taxon>Adinetidae</taxon>
        <taxon>Adineta</taxon>
    </lineage>
</organism>
<name>A0A815VAS5_ADIRI</name>
<evidence type="ECO:0000313" key="2">
    <source>
        <dbReference type="EMBL" id="CAF1532383.1"/>
    </source>
</evidence>
<reference evidence="2" key="1">
    <citation type="submission" date="2021-02" db="EMBL/GenBank/DDBJ databases">
        <authorList>
            <person name="Nowell W R."/>
        </authorList>
    </citation>
    <scope>NUCLEOTIDE SEQUENCE</scope>
</reference>
<gene>
    <name evidence="2" type="ORF">XAT740_LOCUS41567</name>
</gene>
<keyword evidence="3" id="KW-1185">Reference proteome</keyword>